<dbReference type="SUPFAM" id="SSF51735">
    <property type="entry name" value="NAD(P)-binding Rossmann-fold domains"/>
    <property type="match status" value="1"/>
</dbReference>
<dbReference type="InterPro" id="IPR036291">
    <property type="entry name" value="NAD(P)-bd_dom_sf"/>
</dbReference>
<feature type="domain" description="CoA-binding" evidence="1">
    <location>
        <begin position="13"/>
        <end position="105"/>
    </location>
</feature>
<dbReference type="SMART" id="SM00881">
    <property type="entry name" value="CoA_binding"/>
    <property type="match status" value="1"/>
</dbReference>
<evidence type="ECO:0000313" key="2">
    <source>
        <dbReference type="EMBL" id="CUS06136.1"/>
    </source>
</evidence>
<dbReference type="OrthoDB" id="9804695at2"/>
<evidence type="ECO:0000313" key="3">
    <source>
        <dbReference type="Proteomes" id="UP000215027"/>
    </source>
</evidence>
<dbReference type="Gene3D" id="3.40.50.720">
    <property type="entry name" value="NAD(P)-binding Rossmann-like Domain"/>
    <property type="match status" value="1"/>
</dbReference>
<dbReference type="Proteomes" id="UP000215027">
    <property type="component" value="Chromosome II"/>
</dbReference>
<dbReference type="KEGG" id="pbf:CFX0092_B0602"/>
<evidence type="ECO:0000259" key="1">
    <source>
        <dbReference type="SMART" id="SM00881"/>
    </source>
</evidence>
<organism evidence="2 3">
    <name type="scientific">Candidatus Promineifilum breve</name>
    <dbReference type="NCBI Taxonomy" id="1806508"/>
    <lineage>
        <taxon>Bacteria</taxon>
        <taxon>Bacillati</taxon>
        <taxon>Chloroflexota</taxon>
        <taxon>Ardenticatenia</taxon>
        <taxon>Candidatus Promineifilales</taxon>
        <taxon>Candidatus Promineifilaceae</taxon>
        <taxon>Candidatus Promineifilum</taxon>
    </lineage>
</organism>
<dbReference type="AlphaFoldDB" id="A0A160T6W6"/>
<name>A0A160T6W6_9CHLR</name>
<reference evidence="2" key="1">
    <citation type="submission" date="2016-01" db="EMBL/GenBank/DDBJ databases">
        <authorList>
            <person name="Mcilroy J.S."/>
            <person name="Karst M S."/>
            <person name="Albertsen M."/>
        </authorList>
    </citation>
    <scope>NUCLEOTIDE SEQUENCE</scope>
    <source>
        <strain evidence="2">Cfx-K</strain>
    </source>
</reference>
<accession>A0A160T6W6</accession>
<dbReference type="EMBL" id="LN890656">
    <property type="protein sequence ID" value="CUS06136.1"/>
    <property type="molecule type" value="Genomic_DNA"/>
</dbReference>
<dbReference type="RefSeq" id="WP_095045452.1">
    <property type="nucleotide sequence ID" value="NZ_LN890656.1"/>
</dbReference>
<protein>
    <recommendedName>
        <fullName evidence="1">CoA-binding domain-containing protein</fullName>
    </recommendedName>
</protein>
<keyword evidence="3" id="KW-1185">Reference proteome</keyword>
<dbReference type="PANTHER" id="PTHR33303:SF2">
    <property type="entry name" value="COA-BINDING DOMAIN-CONTAINING PROTEIN"/>
    <property type="match status" value="1"/>
</dbReference>
<dbReference type="Pfam" id="PF13380">
    <property type="entry name" value="CoA_binding_2"/>
    <property type="match status" value="1"/>
</dbReference>
<dbReference type="InterPro" id="IPR003781">
    <property type="entry name" value="CoA-bd"/>
</dbReference>
<proteinExistence type="predicted"/>
<dbReference type="PANTHER" id="PTHR33303">
    <property type="entry name" value="CYTOPLASMIC PROTEIN-RELATED"/>
    <property type="match status" value="1"/>
</dbReference>
<sequence length="139" mass="15194">MSYEEQQTIERILRTARTIATVGLSNDATKPAHTVPAYLQSQGYRVIPVNPTISEVLGQKAYASLAEVPEPIDVVQIFRRSEQVGPIVDEAIAAGAKAIWMQMGISDEAAAARARAAGLDVVMNQCMRVQHIRWSSTMI</sequence>
<gene>
    <name evidence="2" type="ORF">CFX0092_B0602</name>
</gene>